<dbReference type="Proteomes" id="UP000554965">
    <property type="component" value="Unassembled WGS sequence"/>
</dbReference>
<reference evidence="1 2" key="1">
    <citation type="submission" date="2017-10" db="EMBL/GenBank/DDBJ databases">
        <authorList>
            <consortium name="Urmite Genomes"/>
        </authorList>
    </citation>
    <scope>NUCLEOTIDE SEQUENCE [LARGE SCALE GENOMIC DNA]</scope>
    <source>
        <strain evidence="1 2">FB-527</strain>
    </source>
</reference>
<comment type="caution">
    <text evidence="1">The sequence shown here is derived from an EMBL/GenBank/DDBJ whole genome shotgun (WGS) entry which is preliminary data.</text>
</comment>
<gene>
    <name evidence="1" type="ORF">MSIMFB_01051</name>
</gene>
<dbReference type="AlphaFoldDB" id="A0A7Z7N984"/>
<dbReference type="GO" id="GO:0009306">
    <property type="term" value="P:protein secretion"/>
    <property type="evidence" value="ECO:0007669"/>
    <property type="project" value="InterPro"/>
</dbReference>
<organism evidence="1 2">
    <name type="scientific">Mycobacterium simulans</name>
    <dbReference type="NCBI Taxonomy" id="627089"/>
    <lineage>
        <taxon>Bacteria</taxon>
        <taxon>Bacillati</taxon>
        <taxon>Actinomycetota</taxon>
        <taxon>Actinomycetes</taxon>
        <taxon>Mycobacteriales</taxon>
        <taxon>Mycobacteriaceae</taxon>
        <taxon>Mycobacterium</taxon>
    </lineage>
</organism>
<dbReference type="EMBL" id="OCTY01000002">
    <property type="protein sequence ID" value="SOJ53549.1"/>
    <property type="molecule type" value="Genomic_DNA"/>
</dbReference>
<dbReference type="Pfam" id="PF10824">
    <property type="entry name" value="T7SS_ESX_EspC"/>
    <property type="match status" value="1"/>
</dbReference>
<keyword evidence="2" id="KW-1185">Reference proteome</keyword>
<sequence length="100" mass="10489">MGLVSAGIDVEMVHAVAERFSAAAELIDNAVTDHLATLAFHGACAGRAHTARGDALRAGLDRLAIELSQWSRAAVEVAVALRTTADRYADADRYAAARIA</sequence>
<dbReference type="InterPro" id="IPR022536">
    <property type="entry name" value="EspC"/>
</dbReference>
<evidence type="ECO:0000313" key="1">
    <source>
        <dbReference type="EMBL" id="SOJ53549.1"/>
    </source>
</evidence>
<evidence type="ECO:0000313" key="2">
    <source>
        <dbReference type="Proteomes" id="UP000554965"/>
    </source>
</evidence>
<proteinExistence type="predicted"/>
<dbReference type="RefSeq" id="WP_186241772.1">
    <property type="nucleotide sequence ID" value="NZ_OCTY01000002.1"/>
</dbReference>
<evidence type="ECO:0008006" key="3">
    <source>
        <dbReference type="Google" id="ProtNLM"/>
    </source>
</evidence>
<name>A0A7Z7N984_9MYCO</name>
<protein>
    <recommendedName>
        <fullName evidence="3">ESX-1 secretion-associated protein</fullName>
    </recommendedName>
</protein>
<accession>A0A7Z7N984</accession>